<dbReference type="EMBL" id="CP046456">
    <property type="protein sequence ID" value="QGU08758.1"/>
    <property type="molecule type" value="Genomic_DNA"/>
</dbReference>
<proteinExistence type="predicted"/>
<name>A0A6B8WR82_9CORY</name>
<gene>
    <name evidence="3" type="primary">kup</name>
    <name evidence="3" type="ORF">COCCU_14340</name>
</gene>
<evidence type="ECO:0000256" key="1">
    <source>
        <dbReference type="ARBA" id="ARBA00022847"/>
    </source>
</evidence>
<dbReference type="KEGG" id="cok:COCCU_14340"/>
<dbReference type="InterPro" id="IPR053952">
    <property type="entry name" value="K_trans_C"/>
</dbReference>
<sequence length="87" mass="9625">MLHEHVIIVRIVHMNVPHAAPADRISVDDIGSAADGIVHMSIRVGFTDDQDIPRNLALAVDQTPELHIDLDQALYFLSVLTLRPPRA</sequence>
<evidence type="ECO:0000313" key="4">
    <source>
        <dbReference type="Proteomes" id="UP000424462"/>
    </source>
</evidence>
<dbReference type="Proteomes" id="UP000424462">
    <property type="component" value="Plasmid pCOCCU"/>
</dbReference>
<reference evidence="3 4" key="1">
    <citation type="submission" date="2019-11" db="EMBL/GenBank/DDBJ databases">
        <title>Complete genome sequence of Corynebacterium kalinowskii 1959, a novel Corynebacterium species isolated from soil of a small paddock in Vilsendorf, Germany.</title>
        <authorList>
            <person name="Schaffert L."/>
            <person name="Ruwe M."/>
            <person name="Milse J."/>
            <person name="Hanuschka K."/>
            <person name="Ortseifen V."/>
            <person name="Droste J."/>
            <person name="Brandt D."/>
            <person name="Schlueter L."/>
            <person name="Kutter Y."/>
            <person name="Vinke S."/>
            <person name="Viehoefer P."/>
            <person name="Jacob L."/>
            <person name="Luebke N.-C."/>
            <person name="Schulte-Berndt E."/>
            <person name="Hain C."/>
            <person name="Linder M."/>
            <person name="Schmidt P."/>
            <person name="Wollenschlaeger L."/>
            <person name="Luttermann T."/>
            <person name="Thieme E."/>
            <person name="Hassa J."/>
            <person name="Haak M."/>
            <person name="Wittchen M."/>
            <person name="Mentz A."/>
            <person name="Persicke M."/>
            <person name="Busche T."/>
            <person name="Ruckert C."/>
        </authorList>
    </citation>
    <scope>NUCLEOTIDE SEQUENCE [LARGE SCALE GENOMIC DNA]</scope>
    <source>
        <strain evidence="3 4">2039</strain>
        <plasmid evidence="4">pcoccu</plasmid>
    </source>
</reference>
<protein>
    <submittedName>
        <fullName evidence="3">Low affinity potassium transport system protein kup</fullName>
    </submittedName>
</protein>
<dbReference type="AlphaFoldDB" id="A0A6B8WR82"/>
<keyword evidence="3" id="KW-0614">Plasmid</keyword>
<geneLocation type="plasmid" evidence="4">
    <name>pcoccu</name>
</geneLocation>
<evidence type="ECO:0000313" key="3">
    <source>
        <dbReference type="EMBL" id="QGU08758.1"/>
    </source>
</evidence>
<organism evidence="3 4">
    <name type="scientific">Corynebacterium occultum</name>
    <dbReference type="NCBI Taxonomy" id="2675219"/>
    <lineage>
        <taxon>Bacteria</taxon>
        <taxon>Bacillati</taxon>
        <taxon>Actinomycetota</taxon>
        <taxon>Actinomycetes</taxon>
        <taxon>Mycobacteriales</taxon>
        <taxon>Corynebacteriaceae</taxon>
        <taxon>Corynebacterium</taxon>
    </lineage>
</organism>
<dbReference type="GO" id="GO:0015293">
    <property type="term" value="F:symporter activity"/>
    <property type="evidence" value="ECO:0007669"/>
    <property type="project" value="UniProtKB-KW"/>
</dbReference>
<feature type="domain" description="K+ potassium transporter C-terminal" evidence="2">
    <location>
        <begin position="2"/>
        <end position="85"/>
    </location>
</feature>
<keyword evidence="1" id="KW-0813">Transport</keyword>
<dbReference type="Pfam" id="PF22776">
    <property type="entry name" value="K_trans_C"/>
    <property type="match status" value="1"/>
</dbReference>
<keyword evidence="4" id="KW-1185">Reference proteome</keyword>
<keyword evidence="1" id="KW-0769">Symport</keyword>
<evidence type="ECO:0000259" key="2">
    <source>
        <dbReference type="Pfam" id="PF22776"/>
    </source>
</evidence>
<accession>A0A6B8WR82</accession>